<dbReference type="Proteomes" id="UP000734854">
    <property type="component" value="Unassembled WGS sequence"/>
</dbReference>
<evidence type="ECO:0000256" key="4">
    <source>
        <dbReference type="ARBA" id="ARBA00022842"/>
    </source>
</evidence>
<dbReference type="SUPFAM" id="SSF48576">
    <property type="entry name" value="Terpenoid synthases"/>
    <property type="match status" value="1"/>
</dbReference>
<evidence type="ECO:0000313" key="6">
    <source>
        <dbReference type="EMBL" id="KAG6536220.1"/>
    </source>
</evidence>
<dbReference type="EMBL" id="JACMSC010000001">
    <property type="protein sequence ID" value="KAG6536220.1"/>
    <property type="molecule type" value="Genomic_DNA"/>
</dbReference>
<keyword evidence="3" id="KW-0479">Metal-binding</keyword>
<dbReference type="GO" id="GO:0008299">
    <property type="term" value="P:isoprenoid biosynthetic process"/>
    <property type="evidence" value="ECO:0007669"/>
    <property type="project" value="InterPro"/>
</dbReference>
<dbReference type="Gene3D" id="1.10.600.10">
    <property type="entry name" value="Farnesyl Diphosphate Synthase"/>
    <property type="match status" value="1"/>
</dbReference>
<dbReference type="InterPro" id="IPR008949">
    <property type="entry name" value="Isoprenoid_synthase_dom_sf"/>
</dbReference>
<accession>A0A8J5M7B1</accession>
<name>A0A8J5M7B1_ZINOF</name>
<reference evidence="6 7" key="1">
    <citation type="submission" date="2020-08" db="EMBL/GenBank/DDBJ databases">
        <title>Plant Genome Project.</title>
        <authorList>
            <person name="Zhang R.-G."/>
        </authorList>
    </citation>
    <scope>NUCLEOTIDE SEQUENCE [LARGE SCALE GENOMIC DNA]</scope>
    <source>
        <tissue evidence="6">Rhizome</tissue>
    </source>
</reference>
<comment type="cofactor">
    <cofactor evidence="1">
        <name>Mg(2+)</name>
        <dbReference type="ChEBI" id="CHEBI:18420"/>
    </cofactor>
</comment>
<dbReference type="InterPro" id="IPR000092">
    <property type="entry name" value="Polyprenyl_synt"/>
</dbReference>
<dbReference type="PANTHER" id="PTHR43281:SF5">
    <property type="entry name" value="HETERODIMERIC GERANYLGERANYL PYROPHOSPHATE SYNTHASE SMALL SUBUNIT, CHLOROPLASTIC"/>
    <property type="match status" value="1"/>
</dbReference>
<evidence type="ECO:0000256" key="5">
    <source>
        <dbReference type="RuleBase" id="RU004466"/>
    </source>
</evidence>
<sequence>MTKPNMPSTIIITHPHHLQFAMAFSASLFYPPLSYQNAPSPLLFCRPHSIYLLACCSSATTFASFDLRTYWTTMISEIEEVFDATVPVQYPESIHKVIDHVVLSPGAKHALPIMCIASREFVGLRSTGFPIACALEMVHAASLVHDNLPCMDASPLRHGYPFAHALLGIDMVVITNDPLFPLVYKHIVTHTPSPDPIPLSIIPLILTEITRAIDCIGINGVASLNNCPGLKMLSPPSIARLKPKITGHCLLGTTAGSEKEILEELEALQCYGQVVGVFYQLVDDVLMESNDNTGKMRSNVSIIKVVRMDCRLELVEEVRAKAKKELEKFKDKYGEKVLPLYSFVDYAIESCFMVKAGALNPFQL</sequence>
<evidence type="ECO:0000256" key="3">
    <source>
        <dbReference type="ARBA" id="ARBA00022723"/>
    </source>
</evidence>
<keyword evidence="4" id="KW-0460">Magnesium</keyword>
<evidence type="ECO:0000256" key="2">
    <source>
        <dbReference type="ARBA" id="ARBA00006706"/>
    </source>
</evidence>
<keyword evidence="5" id="KW-0808">Transferase</keyword>
<organism evidence="6 7">
    <name type="scientific">Zingiber officinale</name>
    <name type="common">Ginger</name>
    <name type="synonym">Amomum zingiber</name>
    <dbReference type="NCBI Taxonomy" id="94328"/>
    <lineage>
        <taxon>Eukaryota</taxon>
        <taxon>Viridiplantae</taxon>
        <taxon>Streptophyta</taxon>
        <taxon>Embryophyta</taxon>
        <taxon>Tracheophyta</taxon>
        <taxon>Spermatophyta</taxon>
        <taxon>Magnoliopsida</taxon>
        <taxon>Liliopsida</taxon>
        <taxon>Zingiberales</taxon>
        <taxon>Zingiberaceae</taxon>
        <taxon>Zingiber</taxon>
    </lineage>
</organism>
<gene>
    <name evidence="6" type="ORF">ZIOFF_001270</name>
</gene>
<dbReference type="PANTHER" id="PTHR43281">
    <property type="entry name" value="FARNESYL DIPHOSPHATE SYNTHASE"/>
    <property type="match status" value="1"/>
</dbReference>
<dbReference type="AlphaFoldDB" id="A0A8J5M7B1"/>
<protein>
    <submittedName>
        <fullName evidence="6">Uncharacterized protein</fullName>
    </submittedName>
</protein>
<evidence type="ECO:0000313" key="7">
    <source>
        <dbReference type="Proteomes" id="UP000734854"/>
    </source>
</evidence>
<comment type="similarity">
    <text evidence="2 5">Belongs to the FPP/GGPP synthase family.</text>
</comment>
<comment type="caution">
    <text evidence="6">The sequence shown here is derived from an EMBL/GenBank/DDBJ whole genome shotgun (WGS) entry which is preliminary data.</text>
</comment>
<proteinExistence type="inferred from homology"/>
<keyword evidence="7" id="KW-1185">Reference proteome</keyword>
<dbReference type="Pfam" id="PF00348">
    <property type="entry name" value="polyprenyl_synt"/>
    <property type="match status" value="1"/>
</dbReference>
<dbReference type="GO" id="GO:0046872">
    <property type="term" value="F:metal ion binding"/>
    <property type="evidence" value="ECO:0007669"/>
    <property type="project" value="UniProtKB-KW"/>
</dbReference>
<dbReference type="GO" id="GO:0004659">
    <property type="term" value="F:prenyltransferase activity"/>
    <property type="evidence" value="ECO:0007669"/>
    <property type="project" value="InterPro"/>
</dbReference>
<evidence type="ECO:0000256" key="1">
    <source>
        <dbReference type="ARBA" id="ARBA00001946"/>
    </source>
</evidence>